<sequence length="872" mass="95854">MINCLRAKFIAYLSILFLTACGGGSGSDSTDKTVQPPTVSKPSITLSSSTNDVYKSTEFTLTWSSIDATSCTASGDWSGIKSTSGAETLSEAMTGEKNYILDCSGSGGSTSKSVDVIVISPLPTVTVESSVYSALTGDTYTLTWSSTDATSCTASGDWSGIKAASGTESFTDAMAGEKKYTLECSGSGGNASESVEVVLTIPPLSVTVESSTESAPAGVTYFLIWSSTEVISCTASGDWSGTKATSGTASISEPTLGERTYNLTCQGERGEATGSVDVNVSTYSIDAYHGSKVPSSTPEAPENVEYFESTTSVVGQLEGLGHEPTEEQGAGKFVFNRVYHAFKHGLENGQQFGIFGSWLHSYDNNSIEGGLWVNPKTSGAHYYPTLHLAGIGDTYYACNDVSMGGGLYDVVLGDKWLTLLQISNKVLTVPGMNIGFDKEQSPYHDDNGIWIGSGWSYLNLDHPRDFKFWLSFIESYDYQGPINGYIPEHFNWIDPEKIAEGSYAWRRNEAGDQFGTFATMGSKPNFGNGNERIGLSALALGNDTYYVPVANLPNHKEREYLLAYPQSIKQTTMEDYSIALKQGSLTNTLIPTVAKDFSSIYKSTHNQLKLVEEINGEEHFHMIEPSYEVGYENSLGFVDWDFSDAAIEAKQRSENGYLYVRKLSDKWEVEDYAGDEYKNHPHSYKTEIVESPDNIVRAPKVSHKFNNYKERDTSHPDFKNWDVTGKKRYQTVLQNGAIATYVWFKFNEQPAMKTAQQNFPDTYTDEYLDELQSYIEQLHVSVNGSSTKNPENPVVINYSDIGDSDNKSFHLAKIDPAQLVQPEEKYQVGYVPVIISVYHPEEYSSNGLGLVNEPYGVCTNDEWTDTYFPDID</sequence>
<dbReference type="RefSeq" id="WP_348390041.1">
    <property type="nucleotide sequence ID" value="NZ_CP134145.1"/>
</dbReference>
<keyword evidence="3" id="KW-1185">Reference proteome</keyword>
<feature type="chain" id="PRO_5046959822" description="Ig-like domain-containing protein" evidence="1">
    <location>
        <begin position="23"/>
        <end position="872"/>
    </location>
</feature>
<evidence type="ECO:0000256" key="1">
    <source>
        <dbReference type="SAM" id="SignalP"/>
    </source>
</evidence>
<reference evidence="3" key="1">
    <citation type="submission" date="2023-09" db="EMBL/GenBank/DDBJ databases">
        <authorList>
            <person name="Li S."/>
            <person name="Li X."/>
            <person name="Zhang C."/>
            <person name="Zhao Z."/>
        </authorList>
    </citation>
    <scope>NUCLEOTIDE SEQUENCE [LARGE SCALE GENOMIC DNA]</scope>
    <source>
        <strain evidence="3">SQ149</strain>
    </source>
</reference>
<gene>
    <name evidence="2" type="ORF">RGQ13_12265</name>
</gene>
<name>A0ABY9TQ20_9GAMM</name>
<proteinExistence type="predicted"/>
<dbReference type="EMBL" id="CP134145">
    <property type="protein sequence ID" value="WNC70906.1"/>
    <property type="molecule type" value="Genomic_DNA"/>
</dbReference>
<evidence type="ECO:0000313" key="3">
    <source>
        <dbReference type="Proteomes" id="UP001258994"/>
    </source>
</evidence>
<accession>A0ABY9TQ20</accession>
<dbReference type="Proteomes" id="UP001258994">
    <property type="component" value="Chromosome"/>
</dbReference>
<evidence type="ECO:0008006" key="4">
    <source>
        <dbReference type="Google" id="ProtNLM"/>
    </source>
</evidence>
<evidence type="ECO:0000313" key="2">
    <source>
        <dbReference type="EMBL" id="WNC70906.1"/>
    </source>
</evidence>
<keyword evidence="1" id="KW-0732">Signal</keyword>
<feature type="signal peptide" evidence="1">
    <location>
        <begin position="1"/>
        <end position="22"/>
    </location>
</feature>
<organism evidence="2 3">
    <name type="scientific">Thalassotalea psychrophila</name>
    <dbReference type="NCBI Taxonomy" id="3065647"/>
    <lineage>
        <taxon>Bacteria</taxon>
        <taxon>Pseudomonadati</taxon>
        <taxon>Pseudomonadota</taxon>
        <taxon>Gammaproteobacteria</taxon>
        <taxon>Alteromonadales</taxon>
        <taxon>Colwelliaceae</taxon>
        <taxon>Thalassotalea</taxon>
    </lineage>
</organism>
<protein>
    <recommendedName>
        <fullName evidence="4">Ig-like domain-containing protein</fullName>
    </recommendedName>
</protein>
<dbReference type="PROSITE" id="PS51257">
    <property type="entry name" value="PROKAR_LIPOPROTEIN"/>
    <property type="match status" value="1"/>
</dbReference>